<evidence type="ECO:0000256" key="2">
    <source>
        <dbReference type="ARBA" id="ARBA00007530"/>
    </source>
</evidence>
<name>A0AA88KEM5_NAELO</name>
<evidence type="ECO:0000256" key="6">
    <source>
        <dbReference type="SAM" id="MobiDB-lite"/>
    </source>
</evidence>
<dbReference type="SUPFAM" id="SSF47113">
    <property type="entry name" value="Histone-fold"/>
    <property type="match status" value="1"/>
</dbReference>
<dbReference type="CDD" id="cd07981">
    <property type="entry name" value="HFD_TAF12"/>
    <property type="match status" value="1"/>
</dbReference>
<reference evidence="8 9" key="1">
    <citation type="journal article" date="2018" name="BMC Genomics">
        <title>The genome of Naegleria lovaniensis, the basis for a comparative approach to unravel pathogenicity factors of the human pathogenic amoeba N. fowleri.</title>
        <authorList>
            <person name="Liechti N."/>
            <person name="Schurch N."/>
            <person name="Bruggmann R."/>
            <person name="Wittwer M."/>
        </authorList>
    </citation>
    <scope>NUCLEOTIDE SEQUENCE [LARGE SCALE GENOMIC DNA]</scope>
    <source>
        <strain evidence="8 9">ATCC 30569</strain>
    </source>
</reference>
<dbReference type="GO" id="GO:0005669">
    <property type="term" value="C:transcription factor TFIID complex"/>
    <property type="evidence" value="ECO:0007669"/>
    <property type="project" value="InterPro"/>
</dbReference>
<dbReference type="PANTHER" id="PTHR12264">
    <property type="entry name" value="TRANSCRIPTION INITIATION FACTOR TFIID SUBUNIT 12"/>
    <property type="match status" value="1"/>
</dbReference>
<feature type="compositionally biased region" description="Polar residues" evidence="6">
    <location>
        <begin position="85"/>
        <end position="97"/>
    </location>
</feature>
<dbReference type="RefSeq" id="XP_044542530.1">
    <property type="nucleotide sequence ID" value="XM_044687965.1"/>
</dbReference>
<evidence type="ECO:0000256" key="3">
    <source>
        <dbReference type="ARBA" id="ARBA00023015"/>
    </source>
</evidence>
<dbReference type="GO" id="GO:0003677">
    <property type="term" value="F:DNA binding"/>
    <property type="evidence" value="ECO:0007669"/>
    <property type="project" value="TreeGrafter"/>
</dbReference>
<dbReference type="Proteomes" id="UP000816034">
    <property type="component" value="Unassembled WGS sequence"/>
</dbReference>
<keyword evidence="4" id="KW-0804">Transcription</keyword>
<evidence type="ECO:0000256" key="1">
    <source>
        <dbReference type="ARBA" id="ARBA00004123"/>
    </source>
</evidence>
<evidence type="ECO:0000259" key="7">
    <source>
        <dbReference type="Pfam" id="PF03847"/>
    </source>
</evidence>
<feature type="domain" description="Transcription initiation factor TFIID subunit 12" evidence="7">
    <location>
        <begin position="13"/>
        <end position="79"/>
    </location>
</feature>
<feature type="region of interest" description="Disordered" evidence="6">
    <location>
        <begin position="85"/>
        <end position="112"/>
    </location>
</feature>
<comment type="caution">
    <text evidence="8">The sequence shown here is derived from an EMBL/GenBank/DDBJ whole genome shotgun (WGS) entry which is preliminary data.</text>
</comment>
<dbReference type="GO" id="GO:0051123">
    <property type="term" value="P:RNA polymerase II preinitiation complex assembly"/>
    <property type="evidence" value="ECO:0007669"/>
    <property type="project" value="TreeGrafter"/>
</dbReference>
<keyword evidence="3" id="KW-0805">Transcription regulation</keyword>
<dbReference type="AlphaFoldDB" id="A0AA88KEM5"/>
<proteinExistence type="inferred from homology"/>
<sequence>MNINSNDRTVLKKSKLQEMTQQIDPRHSLDPEVEEILLEIADDFIESVTTFACSLAKHRGSDTLEVKDLQLHLEKNWNVKIPGFTQSSLQNGGTSEEVSARAFKRPTQTEAHKQRLVWVKKAQDQLQKQKQKQEKK</sequence>
<dbReference type="InterPro" id="IPR003228">
    <property type="entry name" value="TFIID_TAF12_dom"/>
</dbReference>
<dbReference type="GO" id="GO:0017025">
    <property type="term" value="F:TBP-class protein binding"/>
    <property type="evidence" value="ECO:0007669"/>
    <property type="project" value="TreeGrafter"/>
</dbReference>
<dbReference type="GO" id="GO:0000124">
    <property type="term" value="C:SAGA complex"/>
    <property type="evidence" value="ECO:0007669"/>
    <property type="project" value="InterPro"/>
</dbReference>
<accession>A0AA88KEM5</accession>
<evidence type="ECO:0000313" key="9">
    <source>
        <dbReference type="Proteomes" id="UP000816034"/>
    </source>
</evidence>
<evidence type="ECO:0000256" key="5">
    <source>
        <dbReference type="ARBA" id="ARBA00023242"/>
    </source>
</evidence>
<dbReference type="GeneID" id="68104676"/>
<dbReference type="PANTHER" id="PTHR12264:SF21">
    <property type="entry name" value="TRANSCRIPTION INITIATION FACTOR TFIID SUBUNIT 12"/>
    <property type="match status" value="1"/>
</dbReference>
<dbReference type="FunFam" id="1.10.20.10:FF:000011">
    <property type="entry name" value="Transcription initiation factor TFIID subunit 12"/>
    <property type="match status" value="1"/>
</dbReference>
<dbReference type="InterPro" id="IPR009072">
    <property type="entry name" value="Histone-fold"/>
</dbReference>
<dbReference type="Pfam" id="PF03847">
    <property type="entry name" value="TFIID_20kDa"/>
    <property type="match status" value="1"/>
</dbReference>
<dbReference type="EMBL" id="PYSW02000056">
    <property type="protein sequence ID" value="KAG2373356.1"/>
    <property type="molecule type" value="Genomic_DNA"/>
</dbReference>
<keyword evidence="9" id="KW-1185">Reference proteome</keyword>
<evidence type="ECO:0000256" key="4">
    <source>
        <dbReference type="ARBA" id="ARBA00023163"/>
    </source>
</evidence>
<dbReference type="GO" id="GO:0046982">
    <property type="term" value="F:protein heterodimerization activity"/>
    <property type="evidence" value="ECO:0007669"/>
    <property type="project" value="InterPro"/>
</dbReference>
<protein>
    <recommendedName>
        <fullName evidence="7">Transcription initiation factor TFIID subunit 12 domain-containing protein</fullName>
    </recommendedName>
</protein>
<organism evidence="8 9">
    <name type="scientific">Naegleria lovaniensis</name>
    <name type="common">Amoeba</name>
    <dbReference type="NCBI Taxonomy" id="51637"/>
    <lineage>
        <taxon>Eukaryota</taxon>
        <taxon>Discoba</taxon>
        <taxon>Heterolobosea</taxon>
        <taxon>Tetramitia</taxon>
        <taxon>Eutetramitia</taxon>
        <taxon>Vahlkampfiidae</taxon>
        <taxon>Naegleria</taxon>
    </lineage>
</organism>
<dbReference type="InterPro" id="IPR037794">
    <property type="entry name" value="TAF12"/>
</dbReference>
<comment type="similarity">
    <text evidence="2">Belongs to the TAF12 family.</text>
</comment>
<gene>
    <name evidence="8" type="ORF">C9374_012222</name>
</gene>
<keyword evidence="5" id="KW-0539">Nucleus</keyword>
<evidence type="ECO:0000313" key="8">
    <source>
        <dbReference type="EMBL" id="KAG2373356.1"/>
    </source>
</evidence>
<comment type="subcellular location">
    <subcellularLocation>
        <location evidence="1">Nucleus</location>
    </subcellularLocation>
</comment>
<dbReference type="Gene3D" id="1.10.20.10">
    <property type="entry name" value="Histone, subunit A"/>
    <property type="match status" value="1"/>
</dbReference>